<dbReference type="EMBL" id="JACFYJ010000019">
    <property type="protein sequence ID" value="MEI5998302.1"/>
    <property type="molecule type" value="Genomic_DNA"/>
</dbReference>
<evidence type="ECO:0000313" key="3">
    <source>
        <dbReference type="Proteomes" id="UP001386437"/>
    </source>
</evidence>
<gene>
    <name evidence="2" type="ORF">H3V53_14135</name>
</gene>
<feature type="compositionally biased region" description="Low complexity" evidence="1">
    <location>
        <begin position="45"/>
        <end position="60"/>
    </location>
</feature>
<reference evidence="2 3" key="1">
    <citation type="journal article" date="2022" name="Arch. Microbiol.">
        <title>Paraburkholderia bengalensis sp. nov. isolated from roots of Oryza sativa, IR64.</title>
        <authorList>
            <person name="Nag P."/>
            <person name="Mondal N."/>
            <person name="Sarkar J."/>
            <person name="Das S."/>
        </authorList>
    </citation>
    <scope>NUCLEOTIDE SEQUENCE [LARGE SCALE GENOMIC DNA]</scope>
    <source>
        <strain evidence="2 3">IR64_4_BI</strain>
    </source>
</reference>
<sequence length="141" mass="15505">MTSASGPTTVRFAVCASRFELQRDPGERKTMQTTNNVGTIGMGSTGNTANTGGTSGTRARNQPSFKALLDELTEHTKGSTAEQMQKAILAQLGVSEEDLKKMSPEEREKVMQKVREMLKKELEAQKQIEEMQKGNKIRVSV</sequence>
<protein>
    <submittedName>
        <fullName evidence="2">Uncharacterized protein</fullName>
    </submittedName>
</protein>
<organism evidence="2 3">
    <name type="scientific">Paraburkholderia bengalensis</name>
    <dbReference type="NCBI Taxonomy" id="2747562"/>
    <lineage>
        <taxon>Bacteria</taxon>
        <taxon>Pseudomonadati</taxon>
        <taxon>Pseudomonadota</taxon>
        <taxon>Betaproteobacteria</taxon>
        <taxon>Burkholderiales</taxon>
        <taxon>Burkholderiaceae</taxon>
        <taxon>Paraburkholderia</taxon>
    </lineage>
</organism>
<comment type="caution">
    <text evidence="2">The sequence shown here is derived from an EMBL/GenBank/DDBJ whole genome shotgun (WGS) entry which is preliminary data.</text>
</comment>
<keyword evidence="3" id="KW-1185">Reference proteome</keyword>
<name>A0ABU8ISB3_9BURK</name>
<proteinExistence type="predicted"/>
<accession>A0ABU8ISB3</accession>
<evidence type="ECO:0000313" key="2">
    <source>
        <dbReference type="EMBL" id="MEI5998302.1"/>
    </source>
</evidence>
<feature type="region of interest" description="Disordered" evidence="1">
    <location>
        <begin position="29"/>
        <end position="60"/>
    </location>
</feature>
<evidence type="ECO:0000256" key="1">
    <source>
        <dbReference type="SAM" id="MobiDB-lite"/>
    </source>
</evidence>
<dbReference type="Proteomes" id="UP001386437">
    <property type="component" value="Unassembled WGS sequence"/>
</dbReference>